<sequence length="300" mass="32329">MEYSVPSAEKCTTTGIDFVATQHHDTYPAISPSRADLSGKMVVVTGASKGIGRATALSFARAGARGIVLLARSNLASLEDELVRAAEEAHRPAPPQVLSLAVDITDRAAVEKAAATVKATFGAVDILINNAGYLERFASIADSDPDDWWRTWEVNVKGVYLVTRSFLPLLLESTLKTVVAVVSIGAHVTTPGISAYQATKTAVLRLNACLMGEYGDKGLIAFGIHPGGVLTELASNAPKEVVDTLSDEPELAGDTLVWLTKERREWLADRYVSVNWDMEELLTKKDAIVQGDLLKVRLRL</sequence>
<keyword evidence="2" id="KW-0560">Oxidoreductase</keyword>
<dbReference type="PRINTS" id="PR00081">
    <property type="entry name" value="GDHRDH"/>
</dbReference>
<dbReference type="EMBL" id="KN846957">
    <property type="protein sequence ID" value="KIW71282.1"/>
    <property type="molecule type" value="Genomic_DNA"/>
</dbReference>
<protein>
    <recommendedName>
        <fullName evidence="3">Ketoreductase domain-containing protein</fullName>
    </recommendedName>
</protein>
<reference evidence="4 5" key="1">
    <citation type="submission" date="2015-01" db="EMBL/GenBank/DDBJ databases">
        <title>The Genome Sequence of Capronia semiimmersa CBS27337.</title>
        <authorList>
            <consortium name="The Broad Institute Genomics Platform"/>
            <person name="Cuomo C."/>
            <person name="de Hoog S."/>
            <person name="Gorbushina A."/>
            <person name="Stielow B."/>
            <person name="Teixiera M."/>
            <person name="Abouelleil A."/>
            <person name="Chapman S.B."/>
            <person name="Priest M."/>
            <person name="Young S.K."/>
            <person name="Wortman J."/>
            <person name="Nusbaum C."/>
            <person name="Birren B."/>
        </authorList>
    </citation>
    <scope>NUCLEOTIDE SEQUENCE [LARGE SCALE GENOMIC DNA]</scope>
    <source>
        <strain evidence="4 5">CBS 27337</strain>
    </source>
</reference>
<dbReference type="GO" id="GO:0016491">
    <property type="term" value="F:oxidoreductase activity"/>
    <property type="evidence" value="ECO:0007669"/>
    <property type="project" value="UniProtKB-KW"/>
</dbReference>
<dbReference type="PANTHER" id="PTHR44196">
    <property type="entry name" value="DEHYDROGENASE/REDUCTASE SDR FAMILY MEMBER 7B"/>
    <property type="match status" value="1"/>
</dbReference>
<evidence type="ECO:0000256" key="2">
    <source>
        <dbReference type="ARBA" id="ARBA00023002"/>
    </source>
</evidence>
<dbReference type="CDD" id="cd05233">
    <property type="entry name" value="SDR_c"/>
    <property type="match status" value="1"/>
</dbReference>
<dbReference type="HOGENOM" id="CLU_010194_8_0_1"/>
<evidence type="ECO:0000259" key="3">
    <source>
        <dbReference type="SMART" id="SM00822"/>
    </source>
</evidence>
<gene>
    <name evidence="4" type="ORF">PV04_03465</name>
</gene>
<comment type="similarity">
    <text evidence="1">Belongs to the short-chain dehydrogenases/reductases (SDR) family.</text>
</comment>
<organism evidence="4 5">
    <name type="scientific">Phialophora macrospora</name>
    <dbReference type="NCBI Taxonomy" id="1851006"/>
    <lineage>
        <taxon>Eukaryota</taxon>
        <taxon>Fungi</taxon>
        <taxon>Dikarya</taxon>
        <taxon>Ascomycota</taxon>
        <taxon>Pezizomycotina</taxon>
        <taxon>Eurotiomycetes</taxon>
        <taxon>Chaetothyriomycetidae</taxon>
        <taxon>Chaetothyriales</taxon>
        <taxon>Herpotrichiellaceae</taxon>
        <taxon>Phialophora</taxon>
    </lineage>
</organism>
<evidence type="ECO:0000313" key="4">
    <source>
        <dbReference type="EMBL" id="KIW71282.1"/>
    </source>
</evidence>
<dbReference type="SUPFAM" id="SSF51735">
    <property type="entry name" value="NAD(P)-binding Rossmann-fold domains"/>
    <property type="match status" value="1"/>
</dbReference>
<evidence type="ECO:0000313" key="5">
    <source>
        <dbReference type="Proteomes" id="UP000054266"/>
    </source>
</evidence>
<evidence type="ECO:0000256" key="1">
    <source>
        <dbReference type="ARBA" id="ARBA00006484"/>
    </source>
</evidence>
<dbReference type="InterPro" id="IPR002347">
    <property type="entry name" value="SDR_fam"/>
</dbReference>
<dbReference type="GO" id="GO:0016020">
    <property type="term" value="C:membrane"/>
    <property type="evidence" value="ECO:0007669"/>
    <property type="project" value="TreeGrafter"/>
</dbReference>
<dbReference type="Proteomes" id="UP000054266">
    <property type="component" value="Unassembled WGS sequence"/>
</dbReference>
<dbReference type="Gene3D" id="3.40.50.720">
    <property type="entry name" value="NAD(P)-binding Rossmann-like Domain"/>
    <property type="match status" value="1"/>
</dbReference>
<dbReference type="AlphaFoldDB" id="A0A0D2EAD4"/>
<dbReference type="InterPro" id="IPR057326">
    <property type="entry name" value="KR_dom"/>
</dbReference>
<dbReference type="SMART" id="SM00822">
    <property type="entry name" value="PKS_KR"/>
    <property type="match status" value="1"/>
</dbReference>
<name>A0A0D2EAD4_9EURO</name>
<proteinExistence type="inferred from homology"/>
<dbReference type="InterPro" id="IPR036291">
    <property type="entry name" value="NAD(P)-bd_dom_sf"/>
</dbReference>
<dbReference type="PANTHER" id="PTHR44196:SF1">
    <property type="entry name" value="DEHYDROGENASE_REDUCTASE SDR FAMILY MEMBER 7B"/>
    <property type="match status" value="1"/>
</dbReference>
<feature type="domain" description="Ketoreductase" evidence="3">
    <location>
        <begin position="40"/>
        <end position="214"/>
    </location>
</feature>
<dbReference type="STRING" id="5601.A0A0D2EAD4"/>
<dbReference type="Pfam" id="PF00106">
    <property type="entry name" value="adh_short"/>
    <property type="match status" value="1"/>
</dbReference>
<keyword evidence="5" id="KW-1185">Reference proteome</keyword>
<accession>A0A0D2EAD4</accession>